<dbReference type="PANTHER" id="PTHR34218:SF4">
    <property type="entry name" value="ACYL-HOMOSERINE LACTONE ACYLASE QUIP"/>
    <property type="match status" value="1"/>
</dbReference>
<dbReference type="InterPro" id="IPR029055">
    <property type="entry name" value="Ntn_hydrolases_N"/>
</dbReference>
<dbReference type="Pfam" id="PF01804">
    <property type="entry name" value="Penicil_amidase"/>
    <property type="match status" value="1"/>
</dbReference>
<dbReference type="SUPFAM" id="SSF56235">
    <property type="entry name" value="N-terminal nucleophile aminohydrolases (Ntn hydrolases)"/>
    <property type="match status" value="1"/>
</dbReference>
<dbReference type="Gene3D" id="1.10.439.10">
    <property type="entry name" value="Penicillin Amidohydrolase, domain 1"/>
    <property type="match status" value="1"/>
</dbReference>
<dbReference type="Gene3D" id="2.30.120.10">
    <property type="match status" value="1"/>
</dbReference>
<dbReference type="InterPro" id="IPR043146">
    <property type="entry name" value="Penicillin_amidase_N_B-knob"/>
</dbReference>
<evidence type="ECO:0000256" key="1">
    <source>
        <dbReference type="ARBA" id="ARBA00006586"/>
    </source>
</evidence>
<evidence type="ECO:0000256" key="5">
    <source>
        <dbReference type="PIRSR" id="PIRSR001227-2"/>
    </source>
</evidence>
<keyword evidence="2 7" id="KW-0378">Hydrolase</keyword>
<feature type="active site" description="Nucleophile" evidence="4">
    <location>
        <position position="255"/>
    </location>
</feature>
<accession>A0A7W0HLU4</accession>
<evidence type="ECO:0000256" key="3">
    <source>
        <dbReference type="ARBA" id="ARBA00023145"/>
    </source>
</evidence>
<evidence type="ECO:0000313" key="8">
    <source>
        <dbReference type="Proteomes" id="UP000525298"/>
    </source>
</evidence>
<dbReference type="GO" id="GO:0017000">
    <property type="term" value="P:antibiotic biosynthetic process"/>
    <property type="evidence" value="ECO:0007669"/>
    <property type="project" value="InterPro"/>
</dbReference>
<dbReference type="GO" id="GO:0008953">
    <property type="term" value="F:penicillin amidase activity"/>
    <property type="evidence" value="ECO:0007669"/>
    <property type="project" value="UniProtKB-EC"/>
</dbReference>
<dbReference type="Gene3D" id="3.60.20.10">
    <property type="entry name" value="Glutamine Phosphoribosylpyrophosphate, subunit 1, domain 1"/>
    <property type="match status" value="1"/>
</dbReference>
<dbReference type="PIRSF" id="PIRSF001227">
    <property type="entry name" value="Pen_acylase"/>
    <property type="match status" value="1"/>
</dbReference>
<keyword evidence="6" id="KW-0812">Transmembrane</keyword>
<reference evidence="7 8" key="1">
    <citation type="submission" date="2020-07" db="EMBL/GenBank/DDBJ databases">
        <title>Genomic Encyclopedia of Type Strains, Phase IV (KMG-IV): sequencing the most valuable type-strain genomes for metagenomic binning, comparative biology and taxonomic classification.</title>
        <authorList>
            <person name="Goeker M."/>
        </authorList>
    </citation>
    <scope>NUCLEOTIDE SEQUENCE [LARGE SCALE GENOMIC DNA]</scope>
    <source>
        <strain evidence="7 8">DSM 17721</strain>
    </source>
</reference>
<keyword evidence="3" id="KW-0865">Zymogen</keyword>
<keyword evidence="6" id="KW-1133">Transmembrane helix</keyword>
<dbReference type="InterPro" id="IPR014395">
    <property type="entry name" value="Pen/GL7ACA/AHL_acylase"/>
</dbReference>
<comment type="caution">
    <text evidence="7">The sequence shown here is derived from an EMBL/GenBank/DDBJ whole genome shotgun (WGS) entry which is preliminary data.</text>
</comment>
<comment type="similarity">
    <text evidence="1">Belongs to the peptidase S45 family.</text>
</comment>
<feature type="binding site" evidence="5">
    <location>
        <position position="328"/>
    </location>
    <ligand>
        <name>Ca(2+)</name>
        <dbReference type="ChEBI" id="CHEBI:29108"/>
    </ligand>
</feature>
<dbReference type="AlphaFoldDB" id="A0A7W0HLU4"/>
<comment type="cofactor">
    <cofactor evidence="5">
        <name>Ca(2+)</name>
        <dbReference type="ChEBI" id="CHEBI:29108"/>
    </cofactor>
    <text evidence="5">Binds 1 Ca(2+) ion per dimer.</text>
</comment>
<organism evidence="7 8">
    <name type="scientific">Desulfosalsimonas propionicica</name>
    <dbReference type="NCBI Taxonomy" id="332175"/>
    <lineage>
        <taxon>Bacteria</taxon>
        <taxon>Pseudomonadati</taxon>
        <taxon>Thermodesulfobacteriota</taxon>
        <taxon>Desulfobacteria</taxon>
        <taxon>Desulfobacterales</taxon>
        <taxon>Desulfosalsimonadaceae</taxon>
        <taxon>Desulfosalsimonas</taxon>
    </lineage>
</organism>
<dbReference type="Gene3D" id="1.10.1400.10">
    <property type="match status" value="1"/>
</dbReference>
<feature type="transmembrane region" description="Helical" evidence="6">
    <location>
        <begin position="7"/>
        <end position="26"/>
    </location>
</feature>
<keyword evidence="5" id="KW-0106">Calcium</keyword>
<evidence type="ECO:0000256" key="6">
    <source>
        <dbReference type="SAM" id="Phobius"/>
    </source>
</evidence>
<dbReference type="InterPro" id="IPR023343">
    <property type="entry name" value="Penicillin_amidase_dom1"/>
</dbReference>
<evidence type="ECO:0000313" key="7">
    <source>
        <dbReference type="EMBL" id="MBA2882692.1"/>
    </source>
</evidence>
<dbReference type="GO" id="GO:0046872">
    <property type="term" value="F:metal ion binding"/>
    <property type="evidence" value="ECO:0007669"/>
    <property type="project" value="UniProtKB-KW"/>
</dbReference>
<feature type="binding site" evidence="5">
    <location>
        <position position="331"/>
    </location>
    <ligand>
        <name>Ca(2+)</name>
        <dbReference type="ChEBI" id="CHEBI:29108"/>
    </ligand>
</feature>
<dbReference type="InterPro" id="IPR002692">
    <property type="entry name" value="S45"/>
</dbReference>
<feature type="binding site" evidence="5">
    <location>
        <position position="509"/>
    </location>
    <ligand>
        <name>Ca(2+)</name>
        <dbReference type="ChEBI" id="CHEBI:29108"/>
    </ligand>
</feature>
<keyword evidence="8" id="KW-1185">Reference proteome</keyword>
<gene>
    <name evidence="7" type="ORF">HNR65_003046</name>
</gene>
<keyword evidence="5" id="KW-0479">Metal-binding</keyword>
<dbReference type="EMBL" id="JACDUS010000011">
    <property type="protein sequence ID" value="MBA2882692.1"/>
    <property type="molecule type" value="Genomic_DNA"/>
</dbReference>
<dbReference type="CDD" id="cd03747">
    <property type="entry name" value="Ntn_PGA_like"/>
    <property type="match status" value="1"/>
</dbReference>
<dbReference type="InterPro" id="IPR043147">
    <property type="entry name" value="Penicillin_amidase_A-knob"/>
</dbReference>
<sequence>MKILKGGIFILLLLVVGGFVSFQIFFRSAIPDYSGSLKVSGLSSPVEVKTDEYGVPHIIAENEADLFFAQGYITARERLFQMDTTRLAGRGELSTLFGEATLDKDRFLKTVGFYRMAEKSWKAMSKETRGAVEAYTAGINAYIENMASLPREYIFIGARPKPWEPEDCVTTVLLMSYSLTRSKRIDLAMHQLGRKAGLEVLSALLPQYPDFAPTLTGQDLAPPKQDTDEAMRELSANTAGVGGGLFSGLPEFAASNWMIFSGSMTDSGKPIFTGSPDLKPTLPALFYLVHLKGGRYDVIGGSLPGAPGISALGFNGDIAWSAVNGRGDELDYFVEKIHPDDTGKYLTENGYKDFRIIWETLRIKTDKGIREEPLEVKISRHGPVISGVMPAAPENCAMQWSAFDVVSRDIEGLLAMNRAKNFSEFRKSLKLVKTVNLGIGYADSRGNIGWQFTASVPIRKKGQGSVPVPGWTGEYDWTGYVPYKRLPWDYNPENGCVASFNNEPGNSKDFLTHYYLFERAIRFRDIMDQRSGEKVSLEDARQMQLDTVSPVARRWVPHILEACTAPDLQKAADLFRSWDFRIVRNSAAATLFNAFYSKMMENTLADETGQETWDAHLRLSYLYYVPDLLLTKIHDAGTHAFYDDAGTPDKKESRNDIIQKSMRDAMEQLSARLGENPQKWQWKRVHTMHFEHPLGSKIWFLNLDPIPTDGSHHTINSGFWDNRRPFRMDSGGVIRMVVDFADIENSTMISPPGQSGHYMSPHFDDTAQMWADGKQIPMHFNSYENLPRQMVLEPAVNK</sequence>
<protein>
    <submittedName>
        <fullName evidence="7">Penicillin amidase</fullName>
        <ecNumber evidence="7">3.5.1.11</ecNumber>
    </submittedName>
</protein>
<dbReference type="EC" id="3.5.1.11" evidence="7"/>
<dbReference type="Proteomes" id="UP000525298">
    <property type="component" value="Unassembled WGS sequence"/>
</dbReference>
<name>A0A7W0HLU4_9BACT</name>
<evidence type="ECO:0000256" key="4">
    <source>
        <dbReference type="PIRSR" id="PIRSR001227-1"/>
    </source>
</evidence>
<dbReference type="PANTHER" id="PTHR34218">
    <property type="entry name" value="PEPTIDASE S45 PENICILLIN AMIDASE"/>
    <property type="match status" value="1"/>
</dbReference>
<proteinExistence type="inferred from homology"/>
<dbReference type="RefSeq" id="WP_181552321.1">
    <property type="nucleotide sequence ID" value="NZ_JACDUS010000011.1"/>
</dbReference>
<evidence type="ECO:0000256" key="2">
    <source>
        <dbReference type="ARBA" id="ARBA00022801"/>
    </source>
</evidence>
<keyword evidence="6" id="KW-0472">Membrane</keyword>